<dbReference type="AlphaFoldDB" id="A0A6C0B0J2"/>
<name>A0A6C0B0J2_9ZZZZ</name>
<evidence type="ECO:0000313" key="3">
    <source>
        <dbReference type="EMBL" id="QHS84983.1"/>
    </source>
</evidence>
<proteinExistence type="predicted"/>
<sequence length="114" mass="12234">MDAQITQLVLTLSQQNLELSQEVTRLRAELAKYLSAPVAMPTPPATKKKVATPVIPPSPVEDSSSVPVPPKIVKKKLNVTPEGHSAHVASGKKVAAINAMRKEFMAAAQLEGEW</sequence>
<keyword evidence="1" id="KW-0175">Coiled coil</keyword>
<evidence type="ECO:0000256" key="1">
    <source>
        <dbReference type="SAM" id="Coils"/>
    </source>
</evidence>
<accession>A0A6C0B0J2</accession>
<feature type="region of interest" description="Disordered" evidence="2">
    <location>
        <begin position="41"/>
        <end position="69"/>
    </location>
</feature>
<evidence type="ECO:0000256" key="2">
    <source>
        <dbReference type="SAM" id="MobiDB-lite"/>
    </source>
</evidence>
<dbReference type="EMBL" id="MN739039">
    <property type="protein sequence ID" value="QHS84983.1"/>
    <property type="molecule type" value="Genomic_DNA"/>
</dbReference>
<feature type="coiled-coil region" evidence="1">
    <location>
        <begin position="9"/>
        <end position="36"/>
    </location>
</feature>
<protein>
    <submittedName>
        <fullName evidence="3">Uncharacterized protein</fullName>
    </submittedName>
</protein>
<reference evidence="3" key="1">
    <citation type="journal article" date="2020" name="Nature">
        <title>Giant virus diversity and host interactions through global metagenomics.</title>
        <authorList>
            <person name="Schulz F."/>
            <person name="Roux S."/>
            <person name="Paez-Espino D."/>
            <person name="Jungbluth S."/>
            <person name="Walsh D.A."/>
            <person name="Denef V.J."/>
            <person name="McMahon K.D."/>
            <person name="Konstantinidis K.T."/>
            <person name="Eloe-Fadrosh E.A."/>
            <person name="Kyrpides N.C."/>
            <person name="Woyke T."/>
        </authorList>
    </citation>
    <scope>NUCLEOTIDE SEQUENCE</scope>
    <source>
        <strain evidence="3">GVMAG-M-3300009182-67</strain>
    </source>
</reference>
<organism evidence="3">
    <name type="scientific">viral metagenome</name>
    <dbReference type="NCBI Taxonomy" id="1070528"/>
    <lineage>
        <taxon>unclassified sequences</taxon>
        <taxon>metagenomes</taxon>
        <taxon>organismal metagenomes</taxon>
    </lineage>
</organism>